<dbReference type="Proteomes" id="UP000198564">
    <property type="component" value="Unassembled WGS sequence"/>
</dbReference>
<reference evidence="3" key="1">
    <citation type="submission" date="2016-10" db="EMBL/GenBank/DDBJ databases">
        <authorList>
            <person name="Varghese N."/>
            <person name="Submissions S."/>
        </authorList>
    </citation>
    <scope>NUCLEOTIDE SEQUENCE [LARGE SCALE GENOMIC DNA]</scope>
    <source>
        <strain evidence="3">DSM 25751</strain>
    </source>
</reference>
<proteinExistence type="predicted"/>
<dbReference type="STRING" id="1130080.SAMN04488113_1631"/>
<feature type="non-terminal residue" evidence="2">
    <location>
        <position position="63"/>
    </location>
</feature>
<evidence type="ECO:0000313" key="2">
    <source>
        <dbReference type="EMBL" id="SEJ06226.1"/>
    </source>
</evidence>
<evidence type="ECO:0000313" key="3">
    <source>
        <dbReference type="Proteomes" id="UP000198564"/>
    </source>
</evidence>
<keyword evidence="1" id="KW-0472">Membrane</keyword>
<organism evidence="2 3">
    <name type="scientific">Alkalibacterium gilvum</name>
    <dbReference type="NCBI Taxonomy" id="1130080"/>
    <lineage>
        <taxon>Bacteria</taxon>
        <taxon>Bacillati</taxon>
        <taxon>Bacillota</taxon>
        <taxon>Bacilli</taxon>
        <taxon>Lactobacillales</taxon>
        <taxon>Carnobacteriaceae</taxon>
        <taxon>Alkalibacterium</taxon>
    </lineage>
</organism>
<gene>
    <name evidence="2" type="ORF">SAMN04488113_1631</name>
</gene>
<evidence type="ECO:0000256" key="1">
    <source>
        <dbReference type="SAM" id="Phobius"/>
    </source>
</evidence>
<feature type="transmembrane region" description="Helical" evidence="1">
    <location>
        <begin position="22"/>
        <end position="44"/>
    </location>
</feature>
<protein>
    <submittedName>
        <fullName evidence="2">Uncharacterized protein</fullName>
    </submittedName>
</protein>
<keyword evidence="1" id="KW-1133">Transmembrane helix</keyword>
<name>A0A1H6VR88_9LACT</name>
<dbReference type="AlphaFoldDB" id="A0A1H6VR88"/>
<dbReference type="EMBL" id="FNYW01000063">
    <property type="protein sequence ID" value="SEJ06226.1"/>
    <property type="molecule type" value="Genomic_DNA"/>
</dbReference>
<keyword evidence="3" id="KW-1185">Reference proteome</keyword>
<dbReference type="RefSeq" id="WP_143059537.1">
    <property type="nucleotide sequence ID" value="NZ_FNYW01000063.1"/>
</dbReference>
<accession>A0A1H6VR88</accession>
<sequence length="63" mass="7431">MKFIEIIIAIIGFIFLFIPDDFVLKIIVALTTTIIISFVHIYHIRNENKKINKKNNELNEENN</sequence>
<keyword evidence="1" id="KW-0812">Transmembrane</keyword>